<reference evidence="3" key="1">
    <citation type="journal article" date="2010" name="Nature">
        <title>The Amphimedon queenslandica genome and the evolution of animal complexity.</title>
        <authorList>
            <person name="Srivastava M."/>
            <person name="Simakov O."/>
            <person name="Chapman J."/>
            <person name="Fahey B."/>
            <person name="Gauthier M.E."/>
            <person name="Mitros T."/>
            <person name="Richards G.S."/>
            <person name="Conaco C."/>
            <person name="Dacre M."/>
            <person name="Hellsten U."/>
            <person name="Larroux C."/>
            <person name="Putnam N.H."/>
            <person name="Stanke M."/>
            <person name="Adamska M."/>
            <person name="Darling A."/>
            <person name="Degnan S.M."/>
            <person name="Oakley T.H."/>
            <person name="Plachetzki D.C."/>
            <person name="Zhai Y."/>
            <person name="Adamski M."/>
            <person name="Calcino A."/>
            <person name="Cummins S.F."/>
            <person name="Goodstein D.M."/>
            <person name="Harris C."/>
            <person name="Jackson D.J."/>
            <person name="Leys S.P."/>
            <person name="Shu S."/>
            <person name="Woodcroft B.J."/>
            <person name="Vervoort M."/>
            <person name="Kosik K.S."/>
            <person name="Manning G."/>
            <person name="Degnan B.M."/>
            <person name="Rokhsar D.S."/>
        </authorList>
    </citation>
    <scope>NUCLEOTIDE SEQUENCE [LARGE SCALE GENOMIC DNA]</scope>
</reference>
<feature type="region of interest" description="Disordered" evidence="1">
    <location>
        <begin position="1"/>
        <end position="315"/>
    </location>
</feature>
<dbReference type="Proteomes" id="UP000007879">
    <property type="component" value="Unassembled WGS sequence"/>
</dbReference>
<organism evidence="2 3">
    <name type="scientific">Amphimedon queenslandica</name>
    <name type="common">Sponge</name>
    <dbReference type="NCBI Taxonomy" id="400682"/>
    <lineage>
        <taxon>Eukaryota</taxon>
        <taxon>Metazoa</taxon>
        <taxon>Porifera</taxon>
        <taxon>Demospongiae</taxon>
        <taxon>Heteroscleromorpha</taxon>
        <taxon>Haplosclerida</taxon>
        <taxon>Niphatidae</taxon>
        <taxon>Amphimedon</taxon>
    </lineage>
</organism>
<feature type="compositionally biased region" description="Polar residues" evidence="1">
    <location>
        <begin position="560"/>
        <end position="581"/>
    </location>
</feature>
<proteinExistence type="predicted"/>
<evidence type="ECO:0000256" key="1">
    <source>
        <dbReference type="SAM" id="MobiDB-lite"/>
    </source>
</evidence>
<name>A0AAN0JL91_AMPQE</name>
<evidence type="ECO:0000313" key="2">
    <source>
        <dbReference type="EnsemblMetazoa" id="XP_019857553.1"/>
    </source>
</evidence>
<feature type="compositionally biased region" description="Pro residues" evidence="1">
    <location>
        <begin position="583"/>
        <end position="593"/>
    </location>
</feature>
<sequence>MADYSPPRYPSQAHRPSRYSSEAPPTNTPGPWAPPKIPYQSPSQQTTPPDGAYYNQPARPPGSGGHGQYDESGRGYSNAPTSRYDTTTGQPDEYRGGGASCYDDSDSVSLPSHNKIYSGPVLPTGRGGAVGGAGLSRYKSTSESEYHGGKKSPYDPQYYGSGYTHSQTGHTHHPQTQFYGYTLPPKNQFSGQQSQTQYGGHNIPPQAQRGGQNNSQYRESNPQTQYREQNIPPPTQFGQNSPPFSSQTQYGGQNNPQSHYGGPDSPQTQYRNHSGPIEGGRGQPPVEFKYNQYSKPVQPQPTPPATPPGDTASSLREEVEIQKVMKEKLIKEIGHLDGQRKMIEEEIRVLTAEKEQLDIDVEHLKVEENKFRTRLMQAEQNLDLVSQVAEKRRSEQELKNESRTSDTAEELKRQEERIKQLEISLRERESDIKRKEMELQTQSDILYQRNKEISLKEYDLRNSGSEQQTQNRFEKERDLHCKQLELDERENNINNKEQSLLSREQHYYNLKEELDRDRERLESWRLSLESEDERVQQNMKSASKLFDEAKQMKEDALSAAVTSTPIKDPAPTSSSNPSDKVTPTPPTDPPPKTQPHLVKAHTIGHSSGGGASGGGTESHKDAKGRRATYSFTDQVDQGVNDDESIARYMQLQLNNETYNEDLKFAESLQEINEPPEIDEKTTLRINLGLSKDATDEEVQARLQEFTK</sequence>
<feature type="compositionally biased region" description="Polar residues" evidence="1">
    <location>
        <begin position="78"/>
        <end position="90"/>
    </location>
</feature>
<feature type="compositionally biased region" description="Pro residues" evidence="1">
    <location>
        <begin position="26"/>
        <end position="37"/>
    </location>
</feature>
<feature type="compositionally biased region" description="Polar residues" evidence="1">
    <location>
        <begin position="236"/>
        <end position="258"/>
    </location>
</feature>
<feature type="compositionally biased region" description="Gly residues" evidence="1">
    <location>
        <begin position="125"/>
        <end position="134"/>
    </location>
</feature>
<feature type="compositionally biased region" description="Polar residues" evidence="1">
    <location>
        <begin position="209"/>
        <end position="228"/>
    </location>
</feature>
<accession>A0AAN0JL91</accession>
<feature type="compositionally biased region" description="Low complexity" evidence="1">
    <location>
        <begin position="40"/>
        <end position="49"/>
    </location>
</feature>
<reference evidence="2" key="2">
    <citation type="submission" date="2024-06" db="UniProtKB">
        <authorList>
            <consortium name="EnsemblMetazoa"/>
        </authorList>
    </citation>
    <scope>IDENTIFICATION</scope>
</reference>
<feature type="region of interest" description="Disordered" evidence="1">
    <location>
        <begin position="556"/>
        <end position="629"/>
    </location>
</feature>
<feature type="compositionally biased region" description="Gly residues" evidence="1">
    <location>
        <begin position="606"/>
        <end position="616"/>
    </location>
</feature>
<evidence type="ECO:0000313" key="3">
    <source>
        <dbReference type="Proteomes" id="UP000007879"/>
    </source>
</evidence>
<gene>
    <name evidence="2" type="primary">109585851</name>
</gene>
<protein>
    <submittedName>
        <fullName evidence="2">Uncharacterized protein</fullName>
    </submittedName>
</protein>
<feature type="compositionally biased region" description="Polar residues" evidence="1">
    <location>
        <begin position="163"/>
        <end position="199"/>
    </location>
</feature>
<dbReference type="KEGG" id="aqu:109585851"/>
<keyword evidence="3" id="KW-1185">Reference proteome</keyword>
<dbReference type="EnsemblMetazoa" id="XM_020001994.1">
    <property type="protein sequence ID" value="XP_019857553.1"/>
    <property type="gene ID" value="LOC109585851"/>
</dbReference>
<feature type="region of interest" description="Disordered" evidence="1">
    <location>
        <begin position="391"/>
        <end position="413"/>
    </location>
</feature>
<dbReference type="AlphaFoldDB" id="A0AAN0JL91"/>
<feature type="compositionally biased region" description="Pro residues" evidence="1">
    <location>
        <begin position="298"/>
        <end position="307"/>
    </location>
</feature>